<evidence type="ECO:0000313" key="2">
    <source>
        <dbReference type="Proteomes" id="UP000308181"/>
    </source>
</evidence>
<sequence>MKTVLIPTDFELASLKYLPEVTNRYYPQKLNIVLVHMIKMTDSITELLMLSRRRTEYKKITPEFLKEFNDFKTNHSDVVENIRIEFFYGSTVIAFKNFLEANAIEEVINVTNYEFKLPTKQSINPTTLINKCGQKTINIDFSALKKPAVTAAKVKAPVQTAEEVPQEEIENV</sequence>
<reference evidence="1 2" key="1">
    <citation type="submission" date="2019-04" db="EMBL/GenBank/DDBJ databases">
        <title>Pedobacter sp. AR-3-17 sp. nov., isolated from Arctic soil.</title>
        <authorList>
            <person name="Dahal R.H."/>
            <person name="Kim D.-U."/>
        </authorList>
    </citation>
    <scope>NUCLEOTIDE SEQUENCE [LARGE SCALE GENOMIC DNA]</scope>
    <source>
        <strain evidence="1 2">AR-3-17</strain>
    </source>
</reference>
<gene>
    <name evidence="1" type="ORF">FA046_03600</name>
</gene>
<dbReference type="AlphaFoldDB" id="A0A4U1C5R6"/>
<accession>A0A4U1C5R6</accession>
<evidence type="ECO:0000313" key="1">
    <source>
        <dbReference type="EMBL" id="TKC00773.1"/>
    </source>
</evidence>
<dbReference type="OrthoDB" id="893860at2"/>
<dbReference type="EMBL" id="SWBP01000001">
    <property type="protein sequence ID" value="TKC00773.1"/>
    <property type="molecule type" value="Genomic_DNA"/>
</dbReference>
<dbReference type="RefSeq" id="WP_136824979.1">
    <property type="nucleotide sequence ID" value="NZ_SWBP01000001.1"/>
</dbReference>
<name>A0A4U1C5R6_9SPHI</name>
<dbReference type="Proteomes" id="UP000308181">
    <property type="component" value="Unassembled WGS sequence"/>
</dbReference>
<protein>
    <submittedName>
        <fullName evidence="1">Uncharacterized protein</fullName>
    </submittedName>
</protein>
<comment type="caution">
    <text evidence="1">The sequence shown here is derived from an EMBL/GenBank/DDBJ whole genome shotgun (WGS) entry which is preliminary data.</text>
</comment>
<keyword evidence="2" id="KW-1185">Reference proteome</keyword>
<proteinExistence type="predicted"/>
<organism evidence="1 2">
    <name type="scientific">Pedobacter cryophilus</name>
    <dbReference type="NCBI Taxonomy" id="2571271"/>
    <lineage>
        <taxon>Bacteria</taxon>
        <taxon>Pseudomonadati</taxon>
        <taxon>Bacteroidota</taxon>
        <taxon>Sphingobacteriia</taxon>
        <taxon>Sphingobacteriales</taxon>
        <taxon>Sphingobacteriaceae</taxon>
        <taxon>Pedobacter</taxon>
    </lineage>
</organism>